<proteinExistence type="predicted"/>
<dbReference type="AlphaFoldDB" id="A0A5N1IK69"/>
<sequence>MRKERAKGSEPYYLRINGKLDKLEAVLEFVFNTLSDLPEPVTKEAIKSAYEAVLAYVNTSGEDPNEKLLKAAFEHYLNPPAPEALERAIKPILEWVEA</sequence>
<dbReference type="RefSeq" id="WP_150906143.1">
    <property type="nucleotide sequence ID" value="NZ_VTWT01000014.1"/>
</dbReference>
<keyword evidence="2" id="KW-1185">Reference proteome</keyword>
<accession>A0A5N1IK69</accession>
<gene>
    <name evidence="1" type="ORF">F0P94_19255</name>
</gene>
<evidence type="ECO:0000313" key="2">
    <source>
        <dbReference type="Proteomes" id="UP000326570"/>
    </source>
</evidence>
<protein>
    <submittedName>
        <fullName evidence="1">Uncharacterized protein</fullName>
    </submittedName>
</protein>
<evidence type="ECO:0000313" key="1">
    <source>
        <dbReference type="EMBL" id="KAA9325044.1"/>
    </source>
</evidence>
<name>A0A5N1IK69_9BACT</name>
<dbReference type="Proteomes" id="UP000326570">
    <property type="component" value="Unassembled WGS sequence"/>
</dbReference>
<comment type="caution">
    <text evidence="1">The sequence shown here is derived from an EMBL/GenBank/DDBJ whole genome shotgun (WGS) entry which is preliminary data.</text>
</comment>
<organism evidence="1 2">
    <name type="scientific">Adhaeribacter soli</name>
    <dbReference type="NCBI Taxonomy" id="2607655"/>
    <lineage>
        <taxon>Bacteria</taxon>
        <taxon>Pseudomonadati</taxon>
        <taxon>Bacteroidota</taxon>
        <taxon>Cytophagia</taxon>
        <taxon>Cytophagales</taxon>
        <taxon>Hymenobacteraceae</taxon>
        <taxon>Adhaeribacter</taxon>
    </lineage>
</organism>
<reference evidence="1 2" key="1">
    <citation type="submission" date="2019-09" db="EMBL/GenBank/DDBJ databases">
        <title>Genome sequence of Adhaeribacter sp. M2.</title>
        <authorList>
            <person name="Srinivasan S."/>
        </authorList>
    </citation>
    <scope>NUCLEOTIDE SEQUENCE [LARGE SCALE GENOMIC DNA]</scope>
    <source>
        <strain evidence="1 2">M2</strain>
    </source>
</reference>
<dbReference type="EMBL" id="VTWT01000014">
    <property type="protein sequence ID" value="KAA9325044.1"/>
    <property type="molecule type" value="Genomic_DNA"/>
</dbReference>